<feature type="transmembrane region" description="Helical" evidence="20">
    <location>
        <begin position="119"/>
        <end position="138"/>
    </location>
</feature>
<keyword evidence="10 19" id="KW-0808">Transferase</keyword>
<comment type="similarity">
    <text evidence="4 19">Belongs to the CDP-alcohol phosphatidyltransferase class-I family.</text>
</comment>
<evidence type="ECO:0000256" key="20">
    <source>
        <dbReference type="SAM" id="Phobius"/>
    </source>
</evidence>
<name>A0ABN6BSZ6_9PSED</name>
<dbReference type="Gene3D" id="1.20.120.1760">
    <property type="match status" value="1"/>
</dbReference>
<evidence type="ECO:0000313" key="21">
    <source>
        <dbReference type="EMBL" id="BCD87059.1"/>
    </source>
</evidence>
<keyword evidence="9 19" id="KW-0997">Cell inner membrane</keyword>
<evidence type="ECO:0000256" key="4">
    <source>
        <dbReference type="ARBA" id="ARBA00010441"/>
    </source>
</evidence>
<evidence type="ECO:0000256" key="1">
    <source>
        <dbReference type="ARBA" id="ARBA00000958"/>
    </source>
</evidence>
<keyword evidence="12 20" id="KW-1133">Transmembrane helix</keyword>
<dbReference type="NCBIfam" id="NF045887">
    <property type="entry name" value="PhCholSynPs"/>
    <property type="match status" value="1"/>
</dbReference>
<feature type="transmembrane region" description="Helical" evidence="20">
    <location>
        <begin position="145"/>
        <end position="163"/>
    </location>
</feature>
<keyword evidence="11 20" id="KW-0812">Transmembrane</keyword>
<evidence type="ECO:0000256" key="8">
    <source>
        <dbReference type="ARBA" id="ARBA00022516"/>
    </source>
</evidence>
<evidence type="ECO:0000256" key="7">
    <source>
        <dbReference type="ARBA" id="ARBA00022475"/>
    </source>
</evidence>
<evidence type="ECO:0000256" key="15">
    <source>
        <dbReference type="ARBA" id="ARBA00023209"/>
    </source>
</evidence>
<evidence type="ECO:0000256" key="18">
    <source>
        <dbReference type="ARBA" id="ARBA00033321"/>
    </source>
</evidence>
<dbReference type="Pfam" id="PF01066">
    <property type="entry name" value="CDP-OH_P_transf"/>
    <property type="match status" value="1"/>
</dbReference>
<evidence type="ECO:0000256" key="6">
    <source>
        <dbReference type="ARBA" id="ARBA00015623"/>
    </source>
</evidence>
<feature type="transmembrane region" description="Helical" evidence="20">
    <location>
        <begin position="29"/>
        <end position="50"/>
    </location>
</feature>
<dbReference type="EC" id="2.7.8.24" evidence="5 19"/>
<dbReference type="Proteomes" id="UP001064896">
    <property type="component" value="Chromosome"/>
</dbReference>
<evidence type="ECO:0000256" key="19">
    <source>
        <dbReference type="PIRNR" id="PIRNR000851"/>
    </source>
</evidence>
<dbReference type="PIRSF" id="PIRSF000851">
    <property type="entry name" value="PcS"/>
    <property type="match status" value="1"/>
</dbReference>
<evidence type="ECO:0000256" key="16">
    <source>
        <dbReference type="ARBA" id="ARBA00023211"/>
    </source>
</evidence>
<keyword evidence="22" id="KW-1185">Reference proteome</keyword>
<evidence type="ECO:0000256" key="5">
    <source>
        <dbReference type="ARBA" id="ARBA00013195"/>
    </source>
</evidence>
<evidence type="ECO:0000256" key="3">
    <source>
        <dbReference type="ARBA" id="ARBA00004429"/>
    </source>
</evidence>
<dbReference type="EMBL" id="AP023081">
    <property type="protein sequence ID" value="BCD87059.1"/>
    <property type="molecule type" value="Genomic_DNA"/>
</dbReference>
<feature type="transmembrane region" description="Helical" evidence="20">
    <location>
        <begin position="225"/>
        <end position="246"/>
    </location>
</feature>
<keyword evidence="13 19" id="KW-0443">Lipid metabolism</keyword>
<evidence type="ECO:0000256" key="10">
    <source>
        <dbReference type="ARBA" id="ARBA00022679"/>
    </source>
</evidence>
<keyword evidence="17 19" id="KW-1208">Phospholipid metabolism</keyword>
<proteinExistence type="inferred from homology"/>
<reference evidence="21" key="1">
    <citation type="submission" date="2020-05" db="EMBL/GenBank/DDBJ databases">
        <title>Complete genome sequence of Pseudomonas sp. Sm006.</title>
        <authorList>
            <person name="Takeuchi K."/>
            <person name="Someya N."/>
        </authorList>
    </citation>
    <scope>NUCLEOTIDE SEQUENCE</scope>
    <source>
        <strain evidence="21">Sm006</strain>
    </source>
</reference>
<comment type="catalytic activity">
    <reaction evidence="1 19">
        <text>a CDP-1,2-diacyl-sn-glycerol + choline = a 1,2-diacyl-sn-glycero-3-phosphocholine + CMP + H(+)</text>
        <dbReference type="Rhea" id="RHEA:14597"/>
        <dbReference type="ChEBI" id="CHEBI:15354"/>
        <dbReference type="ChEBI" id="CHEBI:15378"/>
        <dbReference type="ChEBI" id="CHEBI:57643"/>
        <dbReference type="ChEBI" id="CHEBI:58332"/>
        <dbReference type="ChEBI" id="CHEBI:60377"/>
        <dbReference type="EC" id="2.7.8.24"/>
    </reaction>
</comment>
<accession>A0ABN6BSZ6</accession>
<dbReference type="InterPro" id="IPR043130">
    <property type="entry name" value="CDP-OH_PTrfase_TM_dom"/>
</dbReference>
<sequence length="255" mass="28504">MSTDYRHLLSGTETHVSTQINTVNKAKAWSAHGVTATGVVLALMAILALFDNQPRDCLLWLGAALLVDGLDGSFARKVQTSTMLPNFDGSTLDLVIDYLTYVFIPALFIYRYVPLPDYTVLPTVSLILVSSLFCFCNLNMKSSDNYFVGFPAAWNVVALYLYLIDLPPVASFAIICVLAALTLTKLKFLHPFRVRKLMPLNITVTFVWMLSSMFLIIQYPDLKSMMVALWGLSSAYFVGVCLWRSLMDWSGKLRA</sequence>
<gene>
    <name evidence="21" type="primary">pcs</name>
    <name evidence="21" type="ORF">PSm6_34660</name>
</gene>
<feature type="transmembrane region" description="Helical" evidence="20">
    <location>
        <begin position="169"/>
        <end position="188"/>
    </location>
</feature>
<evidence type="ECO:0000313" key="22">
    <source>
        <dbReference type="Proteomes" id="UP001064896"/>
    </source>
</evidence>
<evidence type="ECO:0000256" key="14">
    <source>
        <dbReference type="ARBA" id="ARBA00023136"/>
    </source>
</evidence>
<dbReference type="InterPro" id="IPR000462">
    <property type="entry name" value="CDP-OH_P_trans"/>
</dbReference>
<evidence type="ECO:0000256" key="2">
    <source>
        <dbReference type="ARBA" id="ARBA00001936"/>
    </source>
</evidence>
<comment type="function">
    <text evidence="19">Condenses choline with CDP-diglyceride to produce phosphatidylcholine and CMP.</text>
</comment>
<evidence type="ECO:0000256" key="13">
    <source>
        <dbReference type="ARBA" id="ARBA00023098"/>
    </source>
</evidence>
<evidence type="ECO:0000256" key="17">
    <source>
        <dbReference type="ARBA" id="ARBA00023264"/>
    </source>
</evidence>
<comment type="cofactor">
    <cofactor evidence="2 19">
        <name>Mn(2+)</name>
        <dbReference type="ChEBI" id="CHEBI:29035"/>
    </cofactor>
</comment>
<comment type="subcellular location">
    <subcellularLocation>
        <location evidence="3 19">Cell inner membrane</location>
        <topology evidence="3 19">Multi-pass membrane protein</topology>
    </subcellularLocation>
</comment>
<keyword evidence="14 19" id="KW-0472">Membrane</keyword>
<keyword evidence="8 19" id="KW-0444">Lipid biosynthesis</keyword>
<keyword evidence="16 19" id="KW-0464">Manganese</keyword>
<protein>
    <recommendedName>
        <fullName evidence="6 19">Phosphatidylcholine synthase</fullName>
        <shortName evidence="19">PC synthase</shortName>
        <shortName evidence="19">PCS</shortName>
        <ecNumber evidence="5 19">2.7.8.24</ecNumber>
    </recommendedName>
    <alternativeName>
        <fullName evidence="18 19">CDP-diglyceride-choline O-phosphatidyltransferase</fullName>
    </alternativeName>
</protein>
<keyword evidence="15 19" id="KW-0594">Phospholipid biosynthesis</keyword>
<feature type="transmembrane region" description="Helical" evidence="20">
    <location>
        <begin position="200"/>
        <end position="219"/>
    </location>
</feature>
<organism evidence="21 22">
    <name type="scientific">Pseudomonas solani</name>
    <dbReference type="NCBI Taxonomy" id="2731552"/>
    <lineage>
        <taxon>Bacteria</taxon>
        <taxon>Pseudomonadati</taxon>
        <taxon>Pseudomonadota</taxon>
        <taxon>Gammaproteobacteria</taxon>
        <taxon>Pseudomonadales</taxon>
        <taxon>Pseudomonadaceae</taxon>
        <taxon>Pseudomonas</taxon>
    </lineage>
</organism>
<evidence type="ECO:0000256" key="9">
    <source>
        <dbReference type="ARBA" id="ARBA00022519"/>
    </source>
</evidence>
<evidence type="ECO:0000256" key="11">
    <source>
        <dbReference type="ARBA" id="ARBA00022692"/>
    </source>
</evidence>
<keyword evidence="7 19" id="KW-1003">Cell membrane</keyword>
<evidence type="ECO:0000256" key="12">
    <source>
        <dbReference type="ARBA" id="ARBA00022989"/>
    </source>
</evidence>
<dbReference type="InterPro" id="IPR026027">
    <property type="entry name" value="PcS"/>
</dbReference>